<organism evidence="4 5">
    <name type="scientific">Lentibacillus cibarius</name>
    <dbReference type="NCBI Taxonomy" id="2583219"/>
    <lineage>
        <taxon>Bacteria</taxon>
        <taxon>Bacillati</taxon>
        <taxon>Bacillota</taxon>
        <taxon>Bacilli</taxon>
        <taxon>Bacillales</taxon>
        <taxon>Bacillaceae</taxon>
        <taxon>Lentibacillus</taxon>
    </lineage>
</organism>
<dbReference type="AlphaFoldDB" id="A0A549YJP8"/>
<dbReference type="SMART" id="SM00327">
    <property type="entry name" value="VWA"/>
    <property type="match status" value="1"/>
</dbReference>
<accession>A0A549YJP8</accession>
<dbReference type="Gene3D" id="3.40.50.410">
    <property type="entry name" value="von Willebrand factor, type A domain"/>
    <property type="match status" value="2"/>
</dbReference>
<proteinExistence type="predicted"/>
<evidence type="ECO:0000259" key="3">
    <source>
        <dbReference type="PROSITE" id="PS50234"/>
    </source>
</evidence>
<reference evidence="4 5" key="1">
    <citation type="submission" date="2019-07" db="EMBL/GenBank/DDBJ databases">
        <title>Genomic analysis of Lentibacillus sp. NKC851-2.</title>
        <authorList>
            <person name="Oh Y.J."/>
        </authorList>
    </citation>
    <scope>NUCLEOTIDE SEQUENCE [LARGE SCALE GENOMIC DNA]</scope>
    <source>
        <strain evidence="4 5">NKC851-2</strain>
    </source>
</reference>
<sequence length="447" mass="49536">MKMIKRSSIIFLALTSLFIVLAACSNENQSTSGEEDTQAQKASGKKEIDIPEAPTEPEKMVENGPGKSFANDMTDDDIAQVLKEMPSDLKDKDVYNYLIDQFAYDYSDAMNAYESFDPQFELTKAPDVQADEDKVQHISLLLDSSGSMGAYVNGNRKMDEAKTALKDFASSMSEETKTSLIVYGHKGTGSEEDKALSCDSIELSYPLSTYDKDSFNKALKDLEPAGWTPLAGSLEKAREVLGSDAGDNVENVIYVISDGTETCGGNPVKKAKELHESDLNATVNVIAFDVNSEEQKQLKEVADAGGGSFKSVANGKSMFDMVDEIVDEAVSGLDVNLWTAREGQDINNEHRGKQNELNDAESVFNAFIDDEHDALMGALDKLEESGRIDEETANQTEQKLSDRRDTLRQYNDQLRKEYGQILKDEREKTFDLLDDIKQKKMDELSKD</sequence>
<dbReference type="SUPFAM" id="SSF53300">
    <property type="entry name" value="vWA-like"/>
    <property type="match status" value="1"/>
</dbReference>
<keyword evidence="5" id="KW-1185">Reference proteome</keyword>
<comment type="caution">
    <text evidence="4">The sequence shown here is derived from an EMBL/GenBank/DDBJ whole genome shotgun (WGS) entry which is preliminary data.</text>
</comment>
<dbReference type="Proteomes" id="UP000319280">
    <property type="component" value="Unassembled WGS sequence"/>
</dbReference>
<evidence type="ECO:0000313" key="5">
    <source>
        <dbReference type="Proteomes" id="UP000319280"/>
    </source>
</evidence>
<keyword evidence="2" id="KW-0732">Signal</keyword>
<feature type="signal peptide" evidence="2">
    <location>
        <begin position="1"/>
        <end position="22"/>
    </location>
</feature>
<feature type="compositionally biased region" description="Basic and acidic residues" evidence="1">
    <location>
        <begin position="399"/>
        <end position="408"/>
    </location>
</feature>
<feature type="domain" description="VWFA" evidence="3">
    <location>
        <begin position="137"/>
        <end position="325"/>
    </location>
</feature>
<dbReference type="PROSITE" id="PS50234">
    <property type="entry name" value="VWFA"/>
    <property type="match status" value="1"/>
</dbReference>
<dbReference type="Pfam" id="PF00092">
    <property type="entry name" value="VWA"/>
    <property type="match status" value="1"/>
</dbReference>
<dbReference type="EMBL" id="VJMZ01000001">
    <property type="protein sequence ID" value="TRM12074.1"/>
    <property type="molecule type" value="Genomic_DNA"/>
</dbReference>
<evidence type="ECO:0000256" key="1">
    <source>
        <dbReference type="SAM" id="MobiDB-lite"/>
    </source>
</evidence>
<dbReference type="InterPro" id="IPR002035">
    <property type="entry name" value="VWF_A"/>
</dbReference>
<feature type="region of interest" description="Disordered" evidence="1">
    <location>
        <begin position="389"/>
        <end position="408"/>
    </location>
</feature>
<name>A0A549YJP8_9BACI</name>
<feature type="region of interest" description="Disordered" evidence="1">
    <location>
        <begin position="28"/>
        <end position="72"/>
    </location>
</feature>
<protein>
    <submittedName>
        <fullName evidence="4">VWA domain-containing protein</fullName>
    </submittedName>
</protein>
<feature type="chain" id="PRO_5021713194" evidence="2">
    <location>
        <begin position="23"/>
        <end position="447"/>
    </location>
</feature>
<evidence type="ECO:0000256" key="2">
    <source>
        <dbReference type="SAM" id="SignalP"/>
    </source>
</evidence>
<gene>
    <name evidence="4" type="ORF">FH966_10480</name>
</gene>
<evidence type="ECO:0000313" key="4">
    <source>
        <dbReference type="EMBL" id="TRM12074.1"/>
    </source>
</evidence>
<dbReference type="PROSITE" id="PS51257">
    <property type="entry name" value="PROKAR_LIPOPROTEIN"/>
    <property type="match status" value="1"/>
</dbReference>
<dbReference type="InterPro" id="IPR036465">
    <property type="entry name" value="vWFA_dom_sf"/>
</dbReference>